<evidence type="ECO:0000256" key="1">
    <source>
        <dbReference type="SAM" id="MobiDB-lite"/>
    </source>
</evidence>
<keyword evidence="2" id="KW-0812">Transmembrane</keyword>
<feature type="region of interest" description="Disordered" evidence="1">
    <location>
        <begin position="38"/>
        <end position="127"/>
    </location>
</feature>
<evidence type="ECO:0000256" key="2">
    <source>
        <dbReference type="SAM" id="Phobius"/>
    </source>
</evidence>
<keyword evidence="2" id="KW-1133">Transmembrane helix</keyword>
<feature type="transmembrane region" description="Helical" evidence="2">
    <location>
        <begin position="6"/>
        <end position="22"/>
    </location>
</feature>
<keyword evidence="2" id="KW-0472">Membrane</keyword>
<dbReference type="AlphaFoldDB" id="A0A2K8JLR3"/>
<dbReference type="EMBL" id="KY030995">
    <property type="protein sequence ID" value="ATU82746.1"/>
    <property type="molecule type" value="mRNA"/>
</dbReference>
<protein>
    <submittedName>
        <fullName evidence="3">Secreted Cholinesterase-like protein</fullName>
    </submittedName>
</protein>
<feature type="compositionally biased region" description="Low complexity" evidence="1">
    <location>
        <begin position="67"/>
        <end position="96"/>
    </location>
</feature>
<evidence type="ECO:0000313" key="3">
    <source>
        <dbReference type="EMBL" id="ATU82746.1"/>
    </source>
</evidence>
<name>A0A2K8JLR3_PRIPG</name>
<reference evidence="3" key="1">
    <citation type="submission" date="2016-10" db="EMBL/GenBank/DDBJ databases">
        <title>The assassin bug Pristhesancus plagipennis produces two different types of venom.</title>
        <authorList>
            <person name="Walker A.A."/>
            <person name="Herzig V."/>
            <person name="Jin J."/>
            <person name="Fry B.G."/>
            <person name="King G.F."/>
        </authorList>
    </citation>
    <scope>NUCLEOTIDE SEQUENCE</scope>
    <source>
        <tissue evidence="3">Venom/labial glands</tissue>
    </source>
</reference>
<sequence>MSGTSLLLIVIVVIFCILWKNAKRQGDRFYGTDLLMMAGPEEQGPEGIENRTQSAGNIYAYRDSPVKQKNVPVPNPRKSTSTPASLRSSNSSLKDSVMSSPNGRPKTPPIKRIHSKRSSTDTPMTAV</sequence>
<organism evidence="3">
    <name type="scientific">Pristhesancus plagipennis</name>
    <name type="common">Common assassin bug</name>
    <dbReference type="NCBI Taxonomy" id="1955184"/>
    <lineage>
        <taxon>Eukaryota</taxon>
        <taxon>Metazoa</taxon>
        <taxon>Ecdysozoa</taxon>
        <taxon>Arthropoda</taxon>
        <taxon>Hexapoda</taxon>
        <taxon>Insecta</taxon>
        <taxon>Pterygota</taxon>
        <taxon>Neoptera</taxon>
        <taxon>Paraneoptera</taxon>
        <taxon>Hemiptera</taxon>
        <taxon>Heteroptera</taxon>
        <taxon>Panheteroptera</taxon>
        <taxon>Cimicomorpha</taxon>
        <taxon>Reduviidae</taxon>
        <taxon>Harpactorinae</taxon>
        <taxon>Harpactorini</taxon>
        <taxon>Pristhesancus</taxon>
    </lineage>
</organism>
<accession>A0A2K8JLR3</accession>
<proteinExistence type="evidence at transcript level"/>